<dbReference type="EMBL" id="JBHUNA010000003">
    <property type="protein sequence ID" value="MFD2759797.1"/>
    <property type="molecule type" value="Genomic_DNA"/>
</dbReference>
<dbReference type="Proteomes" id="UP001597502">
    <property type="component" value="Unassembled WGS sequence"/>
</dbReference>
<dbReference type="InterPro" id="IPR027056">
    <property type="entry name" value="Gluconate_2DH_su3"/>
</dbReference>
<keyword evidence="2" id="KW-0560">Oxidoreductase</keyword>
<proteinExistence type="predicted"/>
<protein>
    <submittedName>
        <fullName evidence="2">Gluconate 2-dehydrogenase subunit 3 family protein</fullName>
        <ecNumber evidence="2">1.-.-.-</ecNumber>
    </submittedName>
</protein>
<dbReference type="NCBIfam" id="TIGR01409">
    <property type="entry name" value="TAT_signal_seq"/>
    <property type="match status" value="1"/>
</dbReference>
<accession>A0ABW5V1F3</accession>
<gene>
    <name evidence="2" type="ORF">ACFSUO_02180</name>
</gene>
<reference evidence="3" key="1">
    <citation type="journal article" date="2019" name="Int. J. Syst. Evol. Microbiol.">
        <title>The Global Catalogue of Microorganisms (GCM) 10K type strain sequencing project: providing services to taxonomists for standard genome sequencing and annotation.</title>
        <authorList>
            <consortium name="The Broad Institute Genomics Platform"/>
            <consortium name="The Broad Institute Genome Sequencing Center for Infectious Disease"/>
            <person name="Wu L."/>
            <person name="Ma J."/>
        </authorList>
    </citation>
    <scope>NUCLEOTIDE SEQUENCE [LARGE SCALE GENOMIC DNA]</scope>
    <source>
        <strain evidence="3">TISTR 1535</strain>
    </source>
</reference>
<dbReference type="GO" id="GO:0016491">
    <property type="term" value="F:oxidoreductase activity"/>
    <property type="evidence" value="ECO:0007669"/>
    <property type="project" value="UniProtKB-KW"/>
</dbReference>
<dbReference type="RefSeq" id="WP_382390622.1">
    <property type="nucleotide sequence ID" value="NZ_JBHUNA010000003.1"/>
</dbReference>
<name>A0ABW5V1F3_9BACI</name>
<dbReference type="InterPro" id="IPR006311">
    <property type="entry name" value="TAT_signal"/>
</dbReference>
<organism evidence="2 3">
    <name type="scientific">Lentibacillus juripiscarius</name>
    <dbReference type="NCBI Taxonomy" id="257446"/>
    <lineage>
        <taxon>Bacteria</taxon>
        <taxon>Bacillati</taxon>
        <taxon>Bacillota</taxon>
        <taxon>Bacilli</taxon>
        <taxon>Bacillales</taxon>
        <taxon>Bacillaceae</taxon>
        <taxon>Lentibacillus</taxon>
    </lineage>
</organism>
<keyword evidence="3" id="KW-1185">Reference proteome</keyword>
<evidence type="ECO:0000313" key="2">
    <source>
        <dbReference type="EMBL" id="MFD2759797.1"/>
    </source>
</evidence>
<feature type="region of interest" description="Disordered" evidence="1">
    <location>
        <begin position="136"/>
        <end position="162"/>
    </location>
</feature>
<sequence>MTDNRSDDEKKLDEDGVSRRRFIKNTGMVAGGVVGGSLLGGLLTTQFQQEPETQTDKKETSSDLQDARMFFSRDDFNVLQAATERIFPEDDNGPGAIGLGVPYFIDKQLAGSWGVNGKDYRQGPFIQFNQVESMEGKDTDEHPTNPPFLKRQPDTDLQRHQSRLTRGEIFLTGLRKMNSMSRNRHNKTFDKLDEDKQIAILQEFEKGDVKLSGVAAENFFVLLRQATLEGAYSDPLYGGNKNMEGWKMKEFPGAQASYANVIEKEEFVKMDPISLNDYQGG</sequence>
<dbReference type="InterPro" id="IPR019546">
    <property type="entry name" value="TAT_signal_bac_arc"/>
</dbReference>
<dbReference type="PROSITE" id="PS51318">
    <property type="entry name" value="TAT"/>
    <property type="match status" value="1"/>
</dbReference>
<comment type="caution">
    <text evidence="2">The sequence shown here is derived from an EMBL/GenBank/DDBJ whole genome shotgun (WGS) entry which is preliminary data.</text>
</comment>
<dbReference type="EC" id="1.-.-.-" evidence="2"/>
<dbReference type="Pfam" id="PF13618">
    <property type="entry name" value="Gluconate_2-dh3"/>
    <property type="match status" value="1"/>
</dbReference>
<evidence type="ECO:0000256" key="1">
    <source>
        <dbReference type="SAM" id="MobiDB-lite"/>
    </source>
</evidence>
<evidence type="ECO:0000313" key="3">
    <source>
        <dbReference type="Proteomes" id="UP001597502"/>
    </source>
</evidence>